<dbReference type="EMBL" id="DUZY01000002">
    <property type="protein sequence ID" value="DAD25883.1"/>
    <property type="molecule type" value="Genomic_DNA"/>
</dbReference>
<gene>
    <name evidence="1" type="ORF">HUJ06_027351</name>
</gene>
<keyword evidence="2" id="KW-1185">Reference proteome</keyword>
<evidence type="ECO:0000313" key="2">
    <source>
        <dbReference type="Proteomes" id="UP000607653"/>
    </source>
</evidence>
<comment type="caution">
    <text evidence="1">The sequence shown here is derived from an EMBL/GenBank/DDBJ whole genome shotgun (WGS) entry which is preliminary data.</text>
</comment>
<reference evidence="1 2" key="1">
    <citation type="journal article" date="2020" name="Mol. Biol. Evol.">
        <title>Distinct Expression and Methylation Patterns for Genes with Different Fates following a Single Whole-Genome Duplication in Flowering Plants.</title>
        <authorList>
            <person name="Shi T."/>
            <person name="Rahmani R.S."/>
            <person name="Gugger P.F."/>
            <person name="Wang M."/>
            <person name="Li H."/>
            <person name="Zhang Y."/>
            <person name="Li Z."/>
            <person name="Wang Q."/>
            <person name="Van de Peer Y."/>
            <person name="Marchal K."/>
            <person name="Chen J."/>
        </authorList>
    </citation>
    <scope>NUCLEOTIDE SEQUENCE [LARGE SCALE GENOMIC DNA]</scope>
    <source>
        <tissue evidence="1">Leaf</tissue>
    </source>
</reference>
<evidence type="ECO:0000313" key="1">
    <source>
        <dbReference type="EMBL" id="DAD25883.1"/>
    </source>
</evidence>
<proteinExistence type="predicted"/>
<name>A0A822Y1M6_NELNU</name>
<accession>A0A822Y1M6</accession>
<dbReference type="Proteomes" id="UP000607653">
    <property type="component" value="Unassembled WGS sequence"/>
</dbReference>
<dbReference type="AlphaFoldDB" id="A0A822Y1M6"/>
<organism evidence="1 2">
    <name type="scientific">Nelumbo nucifera</name>
    <name type="common">Sacred lotus</name>
    <dbReference type="NCBI Taxonomy" id="4432"/>
    <lineage>
        <taxon>Eukaryota</taxon>
        <taxon>Viridiplantae</taxon>
        <taxon>Streptophyta</taxon>
        <taxon>Embryophyta</taxon>
        <taxon>Tracheophyta</taxon>
        <taxon>Spermatophyta</taxon>
        <taxon>Magnoliopsida</taxon>
        <taxon>Proteales</taxon>
        <taxon>Nelumbonaceae</taxon>
        <taxon>Nelumbo</taxon>
    </lineage>
</organism>
<sequence length="105" mass="11988">MTNFHRRSNYYEGIRDMEGNLLSLEEVQMAFRKMAEAIGGQRSHFTQSRIQDITNLEIQAVPLPTLTQAHIIKRGGLECCKKHEITFSSLCINSQWLQDIGSSMS</sequence>
<protein>
    <submittedName>
        <fullName evidence="1">Uncharacterized protein</fullName>
    </submittedName>
</protein>